<accession>A0A518CCK0</accession>
<protein>
    <submittedName>
        <fullName evidence="1">Uncharacterized protein</fullName>
    </submittedName>
</protein>
<proteinExistence type="predicted"/>
<evidence type="ECO:0000313" key="2">
    <source>
        <dbReference type="Proteomes" id="UP000318626"/>
    </source>
</evidence>
<evidence type="ECO:0000313" key="1">
    <source>
        <dbReference type="EMBL" id="QDU76924.1"/>
    </source>
</evidence>
<name>A0A518CCK0_9BACT</name>
<dbReference type="RefSeq" id="WP_196782155.1">
    <property type="nucleotide sequence ID" value="NZ_CP036289.1"/>
</dbReference>
<dbReference type="EMBL" id="CP036289">
    <property type="protein sequence ID" value="QDU76924.1"/>
    <property type="molecule type" value="Genomic_DNA"/>
</dbReference>
<dbReference type="Proteomes" id="UP000318626">
    <property type="component" value="Chromosome"/>
</dbReference>
<dbReference type="KEGG" id="bvo:Pan97_39810"/>
<organism evidence="1 2">
    <name type="scientific">Bremerella volcania</name>
    <dbReference type="NCBI Taxonomy" id="2527984"/>
    <lineage>
        <taxon>Bacteria</taxon>
        <taxon>Pseudomonadati</taxon>
        <taxon>Planctomycetota</taxon>
        <taxon>Planctomycetia</taxon>
        <taxon>Pirellulales</taxon>
        <taxon>Pirellulaceae</taxon>
        <taxon>Bremerella</taxon>
    </lineage>
</organism>
<gene>
    <name evidence="1" type="ORF">Pan97_39810</name>
</gene>
<sequence>MTQELYRYTFEEDVPIEEVEASLLLAVMATESLHGEAQTRLDAAHYLDPTKRACVVDAGTPVGRDLNRLFTGFMGREFGPDAFTVERIANHEHQPQEAAA</sequence>
<reference evidence="2" key="1">
    <citation type="submission" date="2019-02" db="EMBL/GenBank/DDBJ databases">
        <title>Deep-cultivation of Planctomycetes and their phenomic and genomic characterization uncovers novel biology.</title>
        <authorList>
            <person name="Wiegand S."/>
            <person name="Jogler M."/>
            <person name="Boedeker C."/>
            <person name="Pinto D."/>
            <person name="Vollmers J."/>
            <person name="Rivas-Marin E."/>
            <person name="Kohn T."/>
            <person name="Peeters S.H."/>
            <person name="Heuer A."/>
            <person name="Rast P."/>
            <person name="Oberbeckmann S."/>
            <person name="Bunk B."/>
            <person name="Jeske O."/>
            <person name="Meyerdierks A."/>
            <person name="Storesund J.E."/>
            <person name="Kallscheuer N."/>
            <person name="Luecker S."/>
            <person name="Lage O.M."/>
            <person name="Pohl T."/>
            <person name="Merkel B.J."/>
            <person name="Hornburger P."/>
            <person name="Mueller R.-W."/>
            <person name="Bruemmer F."/>
            <person name="Labrenz M."/>
            <person name="Spormann A.M."/>
            <person name="Op den Camp H."/>
            <person name="Overmann J."/>
            <person name="Amann R."/>
            <person name="Jetten M.S.M."/>
            <person name="Mascher T."/>
            <person name="Medema M.H."/>
            <person name="Devos D.P."/>
            <person name="Kaster A.-K."/>
            <person name="Ovreas L."/>
            <person name="Rohde M."/>
            <person name="Galperin M.Y."/>
            <person name="Jogler C."/>
        </authorList>
    </citation>
    <scope>NUCLEOTIDE SEQUENCE [LARGE SCALE GENOMIC DNA]</scope>
    <source>
        <strain evidence="2">Pan97</strain>
    </source>
</reference>
<dbReference type="AlphaFoldDB" id="A0A518CCK0"/>
<keyword evidence="2" id="KW-1185">Reference proteome</keyword>